<accession>A0A3P7XKD7</accession>
<accession>A0A183FL90</accession>
<proteinExistence type="predicted"/>
<organism evidence="3 4">
    <name type="scientific">Heligmosomoides polygyrus</name>
    <name type="common">Parasitic roundworm</name>
    <dbReference type="NCBI Taxonomy" id="6339"/>
    <lineage>
        <taxon>Eukaryota</taxon>
        <taxon>Metazoa</taxon>
        <taxon>Ecdysozoa</taxon>
        <taxon>Nematoda</taxon>
        <taxon>Chromadorea</taxon>
        <taxon>Rhabditida</taxon>
        <taxon>Rhabditina</taxon>
        <taxon>Rhabditomorpha</taxon>
        <taxon>Strongyloidea</taxon>
        <taxon>Heligmosomidae</taxon>
        <taxon>Heligmosomoides</taxon>
    </lineage>
</organism>
<dbReference type="EMBL" id="UZAH01026028">
    <property type="protein sequence ID" value="VDO74486.1"/>
    <property type="molecule type" value="Genomic_DNA"/>
</dbReference>
<protein>
    <submittedName>
        <fullName evidence="2 4">Uncharacterized protein</fullName>
    </submittedName>
</protein>
<name>A0A183FL90_HELPZ</name>
<evidence type="ECO:0000313" key="4">
    <source>
        <dbReference type="WBParaSite" id="HPBE_0000800101-mRNA-1"/>
    </source>
</evidence>
<evidence type="ECO:0000256" key="1">
    <source>
        <dbReference type="SAM" id="MobiDB-lite"/>
    </source>
</evidence>
<dbReference type="WBParaSite" id="HPBE_0000800101-mRNA-1">
    <property type="protein sequence ID" value="HPBE_0000800101-mRNA-1"/>
    <property type="gene ID" value="HPBE_0000800101"/>
</dbReference>
<keyword evidence="3" id="KW-1185">Reference proteome</keyword>
<reference evidence="4" key="2">
    <citation type="submission" date="2019-09" db="UniProtKB">
        <authorList>
            <consortium name="WormBaseParasite"/>
        </authorList>
    </citation>
    <scope>IDENTIFICATION</scope>
</reference>
<dbReference type="AlphaFoldDB" id="A0A183FL90"/>
<evidence type="ECO:0000313" key="3">
    <source>
        <dbReference type="Proteomes" id="UP000050761"/>
    </source>
</evidence>
<reference evidence="2 3" key="1">
    <citation type="submission" date="2018-11" db="EMBL/GenBank/DDBJ databases">
        <authorList>
            <consortium name="Pathogen Informatics"/>
        </authorList>
    </citation>
    <scope>NUCLEOTIDE SEQUENCE [LARGE SCALE GENOMIC DNA]</scope>
</reference>
<gene>
    <name evidence="2" type="ORF">HPBE_LOCUS8002</name>
</gene>
<feature type="region of interest" description="Disordered" evidence="1">
    <location>
        <begin position="1"/>
        <end position="43"/>
    </location>
</feature>
<dbReference type="Proteomes" id="UP000050761">
    <property type="component" value="Unassembled WGS sequence"/>
</dbReference>
<evidence type="ECO:0000313" key="2">
    <source>
        <dbReference type="EMBL" id="VDO74486.1"/>
    </source>
</evidence>
<sequence length="97" mass="10476">MKKTEDPKSLQLSAMEEESTTGELDQVRARAKGQTDGDGDWWEGRLEAPAHQWAANGVAEANSRDVGVANRWCEAMIRIMDVAASSNGPESTKIGAT</sequence>